<dbReference type="PANTHER" id="PTHR24276:SF91">
    <property type="entry name" value="AT26814P-RELATED"/>
    <property type="match status" value="1"/>
</dbReference>
<dbReference type="Proteomes" id="UP000789524">
    <property type="component" value="Unassembled WGS sequence"/>
</dbReference>
<dbReference type="InterPro" id="IPR009003">
    <property type="entry name" value="Peptidase_S1_PA"/>
</dbReference>
<dbReference type="PROSITE" id="PS50240">
    <property type="entry name" value="TRYPSIN_DOM"/>
    <property type="match status" value="1"/>
</dbReference>
<protein>
    <submittedName>
        <fullName evidence="8">(African queen) hypothetical protein</fullName>
    </submittedName>
</protein>
<dbReference type="SUPFAM" id="SSF50494">
    <property type="entry name" value="Trypsin-like serine proteases"/>
    <property type="match status" value="1"/>
</dbReference>
<keyword evidence="2" id="KW-0378">Hydrolase</keyword>
<evidence type="ECO:0000256" key="2">
    <source>
        <dbReference type="ARBA" id="ARBA00022801"/>
    </source>
</evidence>
<evidence type="ECO:0000256" key="5">
    <source>
        <dbReference type="SAM" id="MobiDB-lite"/>
    </source>
</evidence>
<name>A0A8J2QVP2_9NEOP</name>
<dbReference type="GO" id="GO:0004252">
    <property type="term" value="F:serine-type endopeptidase activity"/>
    <property type="evidence" value="ECO:0007669"/>
    <property type="project" value="InterPro"/>
</dbReference>
<dbReference type="GO" id="GO:0006508">
    <property type="term" value="P:proteolysis"/>
    <property type="evidence" value="ECO:0007669"/>
    <property type="project" value="UniProtKB-KW"/>
</dbReference>
<dbReference type="PANTHER" id="PTHR24276">
    <property type="entry name" value="POLYSERASE-RELATED"/>
    <property type="match status" value="1"/>
</dbReference>
<keyword evidence="9" id="KW-1185">Reference proteome</keyword>
<evidence type="ECO:0000256" key="6">
    <source>
        <dbReference type="SAM" id="SignalP"/>
    </source>
</evidence>
<organism evidence="8 9">
    <name type="scientific">Danaus chrysippus</name>
    <name type="common">African queen</name>
    <dbReference type="NCBI Taxonomy" id="151541"/>
    <lineage>
        <taxon>Eukaryota</taxon>
        <taxon>Metazoa</taxon>
        <taxon>Ecdysozoa</taxon>
        <taxon>Arthropoda</taxon>
        <taxon>Hexapoda</taxon>
        <taxon>Insecta</taxon>
        <taxon>Pterygota</taxon>
        <taxon>Neoptera</taxon>
        <taxon>Endopterygota</taxon>
        <taxon>Lepidoptera</taxon>
        <taxon>Glossata</taxon>
        <taxon>Ditrysia</taxon>
        <taxon>Papilionoidea</taxon>
        <taxon>Nymphalidae</taxon>
        <taxon>Danainae</taxon>
        <taxon>Danaini</taxon>
        <taxon>Danaina</taxon>
        <taxon>Danaus</taxon>
        <taxon>Anosia</taxon>
    </lineage>
</organism>
<evidence type="ECO:0000313" key="9">
    <source>
        <dbReference type="Proteomes" id="UP000789524"/>
    </source>
</evidence>
<feature type="domain" description="Peptidase S1" evidence="7">
    <location>
        <begin position="54"/>
        <end position="272"/>
    </location>
</feature>
<sequence length="393" mass="44096">MWRIGVLLILSLQVQGKLDTDEDTGESGDRDSGGDFKVTNNRTQDEKIYDSEERIGAAVTQIFRHPYTAALLKNETYVCSAIILNTYWLLTLSKCFESDVISSYVTHRYLGNYTIRTGSSYNNKGGTMSTIKMLINNFDSKVSAVKLTAPLEFGSKIHGVRLPKPDEEVTLGYLSAILAWTPSGHMRVVNVPIIDSSICEPSAKLIPGRYICVGGVQDPNRHFCRKDNGGAVIQNNVLIAITSFLHTCALYTKTHAFPKVSSFSRWLDTVIWDENNRPTTISSTTTVVTTEAIKNVTEPSEKNVYIDPRKFMLTLPFDPINVPLEPAEDNSVLPRMSLYESYLQNIARAKTSTTADPNAVEEEKKEWMRKFGNSILMMDPKALSKKFDQYDYN</sequence>
<dbReference type="EMBL" id="CAKASE010000066">
    <property type="protein sequence ID" value="CAG9570684.1"/>
    <property type="molecule type" value="Genomic_DNA"/>
</dbReference>
<feature type="signal peptide" evidence="6">
    <location>
        <begin position="1"/>
        <end position="16"/>
    </location>
</feature>
<dbReference type="Pfam" id="PF00089">
    <property type="entry name" value="Trypsin"/>
    <property type="match status" value="1"/>
</dbReference>
<dbReference type="AlphaFoldDB" id="A0A8J2QVP2"/>
<reference evidence="8" key="1">
    <citation type="submission" date="2021-09" db="EMBL/GenBank/DDBJ databases">
        <authorList>
            <person name="Martin H S."/>
        </authorList>
    </citation>
    <scope>NUCLEOTIDE SEQUENCE</scope>
</reference>
<evidence type="ECO:0000256" key="1">
    <source>
        <dbReference type="ARBA" id="ARBA00022670"/>
    </source>
</evidence>
<keyword evidence="1" id="KW-0645">Protease</keyword>
<dbReference type="OrthoDB" id="7166756at2759"/>
<evidence type="ECO:0000313" key="8">
    <source>
        <dbReference type="EMBL" id="CAG9570684.1"/>
    </source>
</evidence>
<gene>
    <name evidence="8" type="ORF">DCHRY22_LOCUS9374</name>
</gene>
<dbReference type="SMART" id="SM00020">
    <property type="entry name" value="Tryp_SPc"/>
    <property type="match status" value="1"/>
</dbReference>
<proteinExistence type="predicted"/>
<keyword evidence="3" id="KW-0720">Serine protease</keyword>
<dbReference type="InterPro" id="IPR050430">
    <property type="entry name" value="Peptidase_S1"/>
</dbReference>
<keyword evidence="6" id="KW-0732">Signal</keyword>
<evidence type="ECO:0000259" key="7">
    <source>
        <dbReference type="PROSITE" id="PS50240"/>
    </source>
</evidence>
<accession>A0A8J2QVP2</accession>
<evidence type="ECO:0000256" key="4">
    <source>
        <dbReference type="ARBA" id="ARBA00023157"/>
    </source>
</evidence>
<feature type="chain" id="PRO_5035221726" evidence="6">
    <location>
        <begin position="17"/>
        <end position="393"/>
    </location>
</feature>
<dbReference type="Gene3D" id="2.40.10.10">
    <property type="entry name" value="Trypsin-like serine proteases"/>
    <property type="match status" value="2"/>
</dbReference>
<dbReference type="InterPro" id="IPR043504">
    <property type="entry name" value="Peptidase_S1_PA_chymotrypsin"/>
</dbReference>
<feature type="region of interest" description="Disordered" evidence="5">
    <location>
        <begin position="19"/>
        <end position="43"/>
    </location>
</feature>
<dbReference type="InterPro" id="IPR001254">
    <property type="entry name" value="Trypsin_dom"/>
</dbReference>
<keyword evidence="4" id="KW-1015">Disulfide bond</keyword>
<evidence type="ECO:0000256" key="3">
    <source>
        <dbReference type="ARBA" id="ARBA00022825"/>
    </source>
</evidence>
<comment type="caution">
    <text evidence="8">The sequence shown here is derived from an EMBL/GenBank/DDBJ whole genome shotgun (WGS) entry which is preliminary data.</text>
</comment>